<dbReference type="PATRIC" id="fig|525309.8.peg.387"/>
<dbReference type="HOGENOM" id="CLU_024626_3_0_9"/>
<keyword evidence="1" id="KW-0812">Transmembrane</keyword>
<keyword evidence="1" id="KW-0472">Membrane</keyword>
<feature type="transmembrane region" description="Helical" evidence="1">
    <location>
        <begin position="83"/>
        <end position="102"/>
    </location>
</feature>
<dbReference type="Proteomes" id="UP000051883">
    <property type="component" value="Unassembled WGS sequence"/>
</dbReference>
<comment type="caution">
    <text evidence="2">The sequence shown here is derived from an EMBL/GenBank/DDBJ whole genome shotgun (WGS) entry which is preliminary data.</text>
</comment>
<evidence type="ECO:0000313" key="5">
    <source>
        <dbReference type="Proteomes" id="UP000051883"/>
    </source>
</evidence>
<evidence type="ECO:0000313" key="3">
    <source>
        <dbReference type="EMBL" id="KRK59758.1"/>
    </source>
</evidence>
<keyword evidence="5" id="KW-1185">Reference proteome</keyword>
<proteinExistence type="predicted"/>
<dbReference type="EMBL" id="ACLL01000068">
    <property type="protein sequence ID" value="EEW52675.1"/>
    <property type="molecule type" value="Genomic_DNA"/>
</dbReference>
<dbReference type="AlphaFoldDB" id="C8PA31"/>
<gene>
    <name evidence="3" type="ORF">FC31_GL000377</name>
    <name evidence="2" type="ORF">HMPREF0494_2175</name>
</gene>
<feature type="transmembrane region" description="Helical" evidence="1">
    <location>
        <begin position="114"/>
        <end position="140"/>
    </location>
</feature>
<organism evidence="2 4">
    <name type="scientific">Limosilactobacillus antri DSM 16041</name>
    <dbReference type="NCBI Taxonomy" id="525309"/>
    <lineage>
        <taxon>Bacteria</taxon>
        <taxon>Bacillati</taxon>
        <taxon>Bacillota</taxon>
        <taxon>Bacilli</taxon>
        <taxon>Lactobacillales</taxon>
        <taxon>Lactobacillaceae</taxon>
        <taxon>Limosilactobacillus</taxon>
    </lineage>
</organism>
<evidence type="ECO:0000313" key="2">
    <source>
        <dbReference type="EMBL" id="EEW52675.1"/>
    </source>
</evidence>
<dbReference type="OrthoDB" id="5695313at2"/>
<protein>
    <submittedName>
        <fullName evidence="2">Putative membrane protein</fullName>
    </submittedName>
</protein>
<dbReference type="STRING" id="525309.HMPREF0494_2175"/>
<feature type="transmembrane region" description="Helical" evidence="1">
    <location>
        <begin position="316"/>
        <end position="336"/>
    </location>
</feature>
<sequence length="542" mass="60082">MVAVVSSSLVDCFYRVGRIWGFTFIIFAYRHFLYAEKTIFGWLNVLKKSMNFLVNIFFVPLLIIGLLGAAANLLNDMIGASKSGILVLDILLVSVPVFLIAYKRQLRIPINKKFCCYGLACVIVAWQAYLVITVAGFSIWDPGNILLKAINKTPWTGTSYFSSNPNTFLLLLIEHGIWKGLGQPSMRVLTSLFGLLSYGLLDASLLTLYHLGKKYLTQRVGKVALGLGIISLGVTPWAVIPYSDIPAFALTVFSLGALLAFFNSKLIRKRYLYAVLSGLLLGVDYLIKPSLVVTYIAFAIIALASVNWHKFDKQVLGALGVLIVIPTIMLLGFSAYQQRNSYVRIDQSQALPMMHFAAMGATGNGAYTYADVKRDEAIKNPDKRNAVATKVWKQRVAKMGWAGYQNFLIKKQAANISDGTFAWGWEAGTGFLKPFRNHPRSIGQRLFCIDGVANYNSAVKILVRLVWLGTLLAVLFAVSDTSFVGLLAKYAFVGFCLFLLLFEGGRSRYAIQFLPFILLLAGIGMQELARICRVLRNSKSKD</sequence>
<feature type="transmembrane region" description="Helical" evidence="1">
    <location>
        <begin position="509"/>
        <end position="529"/>
    </location>
</feature>
<feature type="transmembrane region" description="Helical" evidence="1">
    <location>
        <begin position="52"/>
        <end position="71"/>
    </location>
</feature>
<dbReference type="eggNOG" id="COG1807">
    <property type="taxonomic scope" value="Bacteria"/>
</dbReference>
<feature type="transmembrane region" description="Helical" evidence="1">
    <location>
        <begin position="12"/>
        <end position="32"/>
    </location>
</feature>
<feature type="transmembrane region" description="Helical" evidence="1">
    <location>
        <begin position="484"/>
        <end position="502"/>
    </location>
</feature>
<accession>C8PA31</accession>
<evidence type="ECO:0000256" key="1">
    <source>
        <dbReference type="SAM" id="Phobius"/>
    </source>
</evidence>
<feature type="transmembrane region" description="Helical" evidence="1">
    <location>
        <begin position="271"/>
        <end position="304"/>
    </location>
</feature>
<feature type="transmembrane region" description="Helical" evidence="1">
    <location>
        <begin position="245"/>
        <end position="264"/>
    </location>
</feature>
<feature type="transmembrane region" description="Helical" evidence="1">
    <location>
        <begin position="223"/>
        <end position="239"/>
    </location>
</feature>
<reference evidence="3 5" key="2">
    <citation type="journal article" date="2015" name="Genome Announc.">
        <title>Expanding the biotechnology potential of lactobacilli through comparative genomics of 213 strains and associated genera.</title>
        <authorList>
            <person name="Sun Z."/>
            <person name="Harris H.M."/>
            <person name="McCann A."/>
            <person name="Guo C."/>
            <person name="Argimon S."/>
            <person name="Zhang W."/>
            <person name="Yang X."/>
            <person name="Jeffery I.B."/>
            <person name="Cooney J.C."/>
            <person name="Kagawa T.F."/>
            <person name="Liu W."/>
            <person name="Song Y."/>
            <person name="Salvetti E."/>
            <person name="Wrobel A."/>
            <person name="Rasinkangas P."/>
            <person name="Parkhill J."/>
            <person name="Rea M.C."/>
            <person name="O'Sullivan O."/>
            <person name="Ritari J."/>
            <person name="Douillard F.P."/>
            <person name="Paul Ross R."/>
            <person name="Yang R."/>
            <person name="Briner A.E."/>
            <person name="Felis G.E."/>
            <person name="de Vos W.M."/>
            <person name="Barrangou R."/>
            <person name="Klaenhammer T.R."/>
            <person name="Caufield P.W."/>
            <person name="Cui Y."/>
            <person name="Zhang H."/>
            <person name="O'Toole P.W."/>
        </authorList>
    </citation>
    <scope>NUCLEOTIDE SEQUENCE [LARGE SCALE GENOMIC DNA]</scope>
    <source>
        <strain evidence="3 5">DSM 16041</strain>
    </source>
</reference>
<reference evidence="2 4" key="1">
    <citation type="submission" date="2009-09" db="EMBL/GenBank/DDBJ databases">
        <authorList>
            <person name="Qin X."/>
            <person name="Bachman B."/>
            <person name="Battles P."/>
            <person name="Bell A."/>
            <person name="Bess C."/>
            <person name="Bickham C."/>
            <person name="Chaboub L."/>
            <person name="Chen D."/>
            <person name="Coyle M."/>
            <person name="Deiros D.R."/>
            <person name="Dinh H."/>
            <person name="Forbes L."/>
            <person name="Fowler G."/>
            <person name="Francisco L."/>
            <person name="Fu Q."/>
            <person name="Gubbala S."/>
            <person name="Hale W."/>
            <person name="Han Y."/>
            <person name="Hemphill L."/>
            <person name="Highlander S.K."/>
            <person name="Hirani K."/>
            <person name="Hogues M."/>
            <person name="Jackson L."/>
            <person name="Jakkamsetti A."/>
            <person name="Javaid M."/>
            <person name="Jiang H."/>
            <person name="Korchina V."/>
            <person name="Kovar C."/>
            <person name="Lara F."/>
            <person name="Lee S."/>
            <person name="Mata R."/>
            <person name="Mathew T."/>
            <person name="Moen C."/>
            <person name="Morales K."/>
            <person name="Munidasa M."/>
            <person name="Nazareth L."/>
            <person name="Ngo R."/>
            <person name="Nguyen L."/>
            <person name="Okwuonu G."/>
            <person name="Ongeri F."/>
            <person name="Patil S."/>
            <person name="Petrosino J."/>
            <person name="Pham C."/>
            <person name="Pham P."/>
            <person name="Pu L.-L."/>
            <person name="Puazo M."/>
            <person name="Raj R."/>
            <person name="Reid J."/>
            <person name="Rouhana J."/>
            <person name="Saada N."/>
            <person name="Shang Y."/>
            <person name="Simmons D."/>
            <person name="Thornton R."/>
            <person name="Warren J."/>
            <person name="Weissenberger G."/>
            <person name="Zhang J."/>
            <person name="Zhang L."/>
            <person name="Zhou C."/>
            <person name="Zhu D."/>
            <person name="Muzny D."/>
            <person name="Worley K."/>
            <person name="Gibbs R."/>
        </authorList>
    </citation>
    <scope>NUCLEOTIDE SEQUENCE [LARGE SCALE GENOMIC DNA]</scope>
    <source>
        <strain evidence="2 4">DSM 16041</strain>
    </source>
</reference>
<feature type="transmembrane region" description="Helical" evidence="1">
    <location>
        <begin position="188"/>
        <end position="211"/>
    </location>
</feature>
<name>C8PA31_9LACO</name>
<feature type="transmembrane region" description="Helical" evidence="1">
    <location>
        <begin position="461"/>
        <end position="478"/>
    </location>
</feature>
<dbReference type="Proteomes" id="UP000003675">
    <property type="component" value="Unassembled WGS sequence"/>
</dbReference>
<keyword evidence="1" id="KW-1133">Transmembrane helix</keyword>
<evidence type="ECO:0000313" key="4">
    <source>
        <dbReference type="Proteomes" id="UP000003675"/>
    </source>
</evidence>
<dbReference type="EMBL" id="AZDK01000013">
    <property type="protein sequence ID" value="KRK59758.1"/>
    <property type="molecule type" value="Genomic_DNA"/>
</dbReference>